<dbReference type="EMBL" id="JACCKB010000470">
    <property type="protein sequence ID" value="NYZ70398.1"/>
    <property type="molecule type" value="Genomic_DNA"/>
</dbReference>
<protein>
    <submittedName>
        <fullName evidence="1">DUF1441 family protein</fullName>
    </submittedName>
</protein>
<keyword evidence="2" id="KW-1185">Reference proteome</keyword>
<evidence type="ECO:0000313" key="2">
    <source>
        <dbReference type="Proteomes" id="UP000569732"/>
    </source>
</evidence>
<dbReference type="AlphaFoldDB" id="A0A853IIS5"/>
<dbReference type="RefSeq" id="WP_180572239.1">
    <property type="nucleotide sequence ID" value="NZ_JACCKB010000470.1"/>
</dbReference>
<dbReference type="Proteomes" id="UP000569732">
    <property type="component" value="Unassembled WGS sequence"/>
</dbReference>
<comment type="caution">
    <text evidence="1">The sequence shown here is derived from an EMBL/GenBank/DDBJ whole genome shotgun (WGS) entry which is preliminary data.</text>
</comment>
<sequence length="158" mass="18799">MMNNTKQLNITEIAELYGLHRDTVIKRLRREGIEPVTKIKNTPLYDIAEVEPLFYESETRNLQPGYDPDELPPKDRKDWYQSENERLKFQQACKELIPAKDVRDTNVVMMKTLVAFFESLPDKMERTRLFTPDQLDLLEQQCDQFRAQLHQKLMTCYD</sequence>
<name>A0A853IIS5_9GAMM</name>
<evidence type="ECO:0000313" key="1">
    <source>
        <dbReference type="EMBL" id="NYZ70398.1"/>
    </source>
</evidence>
<proteinExistence type="predicted"/>
<reference evidence="1 2" key="1">
    <citation type="submission" date="2020-07" db="EMBL/GenBank/DDBJ databases">
        <title>Endozoicomonas sp. nov., isolated from sediment.</title>
        <authorList>
            <person name="Gu T."/>
        </authorList>
    </citation>
    <scope>NUCLEOTIDE SEQUENCE [LARGE SCALE GENOMIC DNA]</scope>
    <source>
        <strain evidence="1 2">SM1973</strain>
    </source>
</reference>
<organism evidence="1 2">
    <name type="scientific">Spartinivicinus marinus</name>
    <dbReference type="NCBI Taxonomy" id="2994442"/>
    <lineage>
        <taxon>Bacteria</taxon>
        <taxon>Pseudomonadati</taxon>
        <taxon>Pseudomonadota</taxon>
        <taxon>Gammaproteobacteria</taxon>
        <taxon>Oceanospirillales</taxon>
        <taxon>Zooshikellaceae</taxon>
        <taxon>Spartinivicinus</taxon>
    </lineage>
</organism>
<gene>
    <name evidence="1" type="ORF">H0A36_30765</name>
</gene>
<accession>A0A853IIS5</accession>
<dbReference type="Pfam" id="PF07278">
    <property type="entry name" value="DUF1441"/>
    <property type="match status" value="1"/>
</dbReference>
<dbReference type="InterPro" id="IPR009901">
    <property type="entry name" value="Phage_VT1-Sakai_H0025"/>
</dbReference>